<keyword evidence="4" id="KW-0238">DNA-binding</keyword>
<proteinExistence type="predicted"/>
<dbReference type="Proteomes" id="UP000076858">
    <property type="component" value="Unassembled WGS sequence"/>
</dbReference>
<evidence type="ECO:0000259" key="5">
    <source>
        <dbReference type="SMART" id="SM00980"/>
    </source>
</evidence>
<protein>
    <recommendedName>
        <fullName evidence="5">THAP-type domain-containing protein</fullName>
    </recommendedName>
</protein>
<evidence type="ECO:0000256" key="3">
    <source>
        <dbReference type="ARBA" id="ARBA00022833"/>
    </source>
</evidence>
<name>A0A164MIJ2_9CRUS</name>
<dbReference type="SMART" id="SM00980">
    <property type="entry name" value="THAP"/>
    <property type="match status" value="1"/>
</dbReference>
<feature type="domain" description="THAP-type" evidence="5">
    <location>
        <begin position="5"/>
        <end position="91"/>
    </location>
</feature>
<dbReference type="GO" id="GO:0003677">
    <property type="term" value="F:DNA binding"/>
    <property type="evidence" value="ECO:0007669"/>
    <property type="project" value="UniProtKB-KW"/>
</dbReference>
<keyword evidence="3" id="KW-0862">Zinc</keyword>
<evidence type="ECO:0000256" key="4">
    <source>
        <dbReference type="ARBA" id="ARBA00023125"/>
    </source>
</evidence>
<dbReference type="InterPro" id="IPR006612">
    <property type="entry name" value="THAP_Znf"/>
</dbReference>
<gene>
    <name evidence="6" type="ORF">APZ42_031804</name>
</gene>
<evidence type="ECO:0000256" key="1">
    <source>
        <dbReference type="ARBA" id="ARBA00022723"/>
    </source>
</evidence>
<keyword evidence="7" id="KW-1185">Reference proteome</keyword>
<reference evidence="6 7" key="1">
    <citation type="submission" date="2016-03" db="EMBL/GenBank/DDBJ databases">
        <title>EvidentialGene: Evidence-directed Construction of Genes on Genomes.</title>
        <authorList>
            <person name="Gilbert D.G."/>
            <person name="Choi J.-H."/>
            <person name="Mockaitis K."/>
            <person name="Colbourne J."/>
            <person name="Pfrender M."/>
        </authorList>
    </citation>
    <scope>NUCLEOTIDE SEQUENCE [LARGE SCALE GENOMIC DNA]</scope>
    <source>
        <strain evidence="6 7">Xinb3</strain>
        <tissue evidence="6">Complete organism</tissue>
    </source>
</reference>
<evidence type="ECO:0000313" key="7">
    <source>
        <dbReference type="Proteomes" id="UP000076858"/>
    </source>
</evidence>
<keyword evidence="1" id="KW-0479">Metal-binding</keyword>
<dbReference type="Pfam" id="PF05485">
    <property type="entry name" value="THAP"/>
    <property type="match status" value="1"/>
</dbReference>
<evidence type="ECO:0000256" key="2">
    <source>
        <dbReference type="ARBA" id="ARBA00022771"/>
    </source>
</evidence>
<organism evidence="6 7">
    <name type="scientific">Daphnia magna</name>
    <dbReference type="NCBI Taxonomy" id="35525"/>
    <lineage>
        <taxon>Eukaryota</taxon>
        <taxon>Metazoa</taxon>
        <taxon>Ecdysozoa</taxon>
        <taxon>Arthropoda</taxon>
        <taxon>Crustacea</taxon>
        <taxon>Branchiopoda</taxon>
        <taxon>Diplostraca</taxon>
        <taxon>Cladocera</taxon>
        <taxon>Anomopoda</taxon>
        <taxon>Daphniidae</taxon>
        <taxon>Daphnia</taxon>
    </lineage>
</organism>
<dbReference type="EMBL" id="LRGB01002994">
    <property type="protein sequence ID" value="KZS05091.1"/>
    <property type="molecule type" value="Genomic_DNA"/>
</dbReference>
<accession>A0A164MIJ2</accession>
<comment type="caution">
    <text evidence="6">The sequence shown here is derived from an EMBL/GenBank/DDBJ whole genome shotgun (WGS) entry which is preliminary data.</text>
</comment>
<evidence type="ECO:0000313" key="6">
    <source>
        <dbReference type="EMBL" id="KZS05091.1"/>
    </source>
</evidence>
<sequence>MPKVKVCFICGVIDKESDKSLFYIPLGKLEEWQKIIAKPGLTRASRLCEAHFEKSEIHKGTQVGNDFVPATRNRLLTKNVVPTKNLAGNLKTD</sequence>
<keyword evidence="2" id="KW-0863">Zinc-finger</keyword>
<dbReference type="GO" id="GO:0008270">
    <property type="term" value="F:zinc ion binding"/>
    <property type="evidence" value="ECO:0007669"/>
    <property type="project" value="UniProtKB-KW"/>
</dbReference>
<dbReference type="AlphaFoldDB" id="A0A164MIJ2"/>